<evidence type="ECO:0000313" key="2">
    <source>
        <dbReference type="EMBL" id="CAL8124520.1"/>
    </source>
</evidence>
<keyword evidence="1" id="KW-1133">Transmembrane helix</keyword>
<protein>
    <recommendedName>
        <fullName evidence="4">SMB domain-containing protein</fullName>
    </recommendedName>
</protein>
<organism evidence="2 3">
    <name type="scientific">Orchesella dallaii</name>
    <dbReference type="NCBI Taxonomy" id="48710"/>
    <lineage>
        <taxon>Eukaryota</taxon>
        <taxon>Metazoa</taxon>
        <taxon>Ecdysozoa</taxon>
        <taxon>Arthropoda</taxon>
        <taxon>Hexapoda</taxon>
        <taxon>Collembola</taxon>
        <taxon>Entomobryomorpha</taxon>
        <taxon>Entomobryoidea</taxon>
        <taxon>Orchesellidae</taxon>
        <taxon>Orchesellinae</taxon>
        <taxon>Orchesella</taxon>
    </lineage>
</organism>
<feature type="transmembrane region" description="Helical" evidence="1">
    <location>
        <begin position="9"/>
        <end position="30"/>
    </location>
</feature>
<sequence length="366" mass="42206">MKLICNPRCFVFVLILITLTLSTLYFIFFVRNQNKKGSEDTSTELVNNGIKIPLDNFTISTYAGGLSLSENGSSNIDWENGFKTCGDPMEGCNNSYSDLDYMHSPMYCRCDSQCIKYGDCCVTVLKEIEEIPVEPLWRCVKLPNSEHGARMISKCTSGSSDENWMDRKRCENMHCDDDPTLCSWLDIPVLDKKCRDLYRNIFCARCNGISNSELYNVRHSINCTKPKKVGKWNWEEFTSGALYQGNLKWVDQADPELICEMKITLLPDSMQEFVPEIRFYPLNVDESCDLGNEKNKILYQLCHSYMQVVSVPVPTEKTWFKNAHCAKCNYPQLITNITKTGKCYRLPSRNRHYWVSNRVNKIPKSF</sequence>
<dbReference type="PANTHER" id="PTHR45902">
    <property type="entry name" value="LATROPHILIN RECEPTOR-LIKE PROTEIN A"/>
    <property type="match status" value="1"/>
</dbReference>
<keyword evidence="3" id="KW-1185">Reference proteome</keyword>
<evidence type="ECO:0000313" key="3">
    <source>
        <dbReference type="Proteomes" id="UP001642540"/>
    </source>
</evidence>
<evidence type="ECO:0008006" key="4">
    <source>
        <dbReference type="Google" id="ProtNLM"/>
    </source>
</evidence>
<dbReference type="Proteomes" id="UP001642540">
    <property type="component" value="Unassembled WGS sequence"/>
</dbReference>
<reference evidence="2 3" key="1">
    <citation type="submission" date="2024-08" db="EMBL/GenBank/DDBJ databases">
        <authorList>
            <person name="Cucini C."/>
            <person name="Frati F."/>
        </authorList>
    </citation>
    <scope>NUCLEOTIDE SEQUENCE [LARGE SCALE GENOMIC DNA]</scope>
</reference>
<proteinExistence type="predicted"/>
<evidence type="ECO:0000256" key="1">
    <source>
        <dbReference type="SAM" id="Phobius"/>
    </source>
</evidence>
<accession>A0ABP1REK5</accession>
<keyword evidence="1" id="KW-0812">Transmembrane</keyword>
<comment type="caution">
    <text evidence="2">The sequence shown here is derived from an EMBL/GenBank/DDBJ whole genome shotgun (WGS) entry which is preliminary data.</text>
</comment>
<keyword evidence="1" id="KW-0472">Membrane</keyword>
<name>A0ABP1REK5_9HEXA</name>
<dbReference type="EMBL" id="CAXLJM020000068">
    <property type="protein sequence ID" value="CAL8124520.1"/>
    <property type="molecule type" value="Genomic_DNA"/>
</dbReference>
<dbReference type="PANTHER" id="PTHR45902:SF1">
    <property type="entry name" value="LATROPHILIN RECEPTOR-LIKE PROTEIN A"/>
    <property type="match status" value="1"/>
</dbReference>
<gene>
    <name evidence="2" type="ORF">ODALV1_LOCUS20644</name>
</gene>
<dbReference type="InterPro" id="IPR053231">
    <property type="entry name" value="GPCR_LN-TM7"/>
</dbReference>